<feature type="compositionally biased region" description="Polar residues" evidence="2">
    <location>
        <begin position="319"/>
        <end position="336"/>
    </location>
</feature>
<keyword evidence="1" id="KW-0256">Endoplasmic reticulum</keyword>
<dbReference type="GO" id="GO:0098826">
    <property type="term" value="C:endoplasmic reticulum tubular network membrane"/>
    <property type="evidence" value="ECO:0007669"/>
    <property type="project" value="UniProtKB-UniRule"/>
</dbReference>
<keyword evidence="5" id="KW-1185">Reference proteome</keyword>
<feature type="region of interest" description="Disordered" evidence="2">
    <location>
        <begin position="151"/>
        <end position="170"/>
    </location>
</feature>
<dbReference type="Proteomes" id="UP000886523">
    <property type="component" value="Unassembled WGS sequence"/>
</dbReference>
<dbReference type="EMBL" id="MU128993">
    <property type="protein sequence ID" value="KAF9511921.1"/>
    <property type="molecule type" value="Genomic_DNA"/>
</dbReference>
<evidence type="ECO:0000256" key="1">
    <source>
        <dbReference type="RuleBase" id="RU367073"/>
    </source>
</evidence>
<gene>
    <name evidence="4" type="ORF">BS47DRAFT_1346061</name>
</gene>
<comment type="similarity">
    <text evidence="1">Belongs to the lunapark family.</text>
</comment>
<dbReference type="OrthoDB" id="1725934at2759"/>
<accession>A0A9P6AW60</accession>
<dbReference type="PANTHER" id="PTHR22166">
    <property type="entry name" value="ENDOPLASMIC RETICULUM JUNCTION FORMATION PROTEIN LUNAPARK"/>
    <property type="match status" value="1"/>
</dbReference>
<keyword evidence="1" id="KW-1133">Transmembrane helix</keyword>
<keyword evidence="1" id="KW-0863">Zinc-finger</keyword>
<keyword evidence="1" id="KW-0862">Zinc</keyword>
<feature type="domain" description="Lunapark zinc ribbon" evidence="3">
    <location>
        <begin position="221"/>
        <end position="279"/>
    </location>
</feature>
<sequence length="361" mass="40341">MGWFSWFRKAPPEDYEEILATLSLSISTRQTRLTELALRERRSALWATTYTLAGWVLYSFVWWLGLLPRIFQLRTRNNLEIEKVAHLTPVIIGPLIAVSIRRIVQAWYRRKGAAEEATLKKLLSEQRTTIEDIKKKTNYYSTRNLIERYDATLPSAPQTPLGKVPNQPDTRLRRRAMGRPSGVQNEFTPAQSQPAQDFPGPGPLPQSQFVATPPQPPRRQWFDKVADALLGADDGSASLDPSRSRYALICGRCSTHNGLVLESLWEDTQYVCPKCGYFNAAPRTLRQHQSPIEGEGRPLSPGIEHQPPLPKPNFLSVPDSPSNGTQGLSRSLSPPGNVSGRALAGSEEADQTQDSIMSVDE</sequence>
<comment type="caution">
    <text evidence="1">Lacks conserved residue(s) required for the propagation of feature annotation.</text>
</comment>
<proteinExistence type="inferred from homology"/>
<feature type="compositionally biased region" description="Polar residues" evidence="2">
    <location>
        <begin position="182"/>
        <end position="195"/>
    </location>
</feature>
<keyword evidence="1" id="KW-0479">Metal-binding</keyword>
<keyword evidence="1" id="KW-0812">Transmembrane</keyword>
<evidence type="ECO:0000256" key="2">
    <source>
        <dbReference type="SAM" id="MobiDB-lite"/>
    </source>
</evidence>
<feature type="region of interest" description="Disordered" evidence="2">
    <location>
        <begin position="178"/>
        <end position="218"/>
    </location>
</feature>
<evidence type="ECO:0000259" key="3">
    <source>
        <dbReference type="Pfam" id="PF10058"/>
    </source>
</evidence>
<protein>
    <recommendedName>
        <fullName evidence="1">Endoplasmic reticulum junction formation protein lunapark</fullName>
    </recommendedName>
</protein>
<name>A0A9P6AW60_9AGAM</name>
<reference evidence="4" key="1">
    <citation type="journal article" date="2020" name="Nat. Commun.">
        <title>Large-scale genome sequencing of mycorrhizal fungi provides insights into the early evolution of symbiotic traits.</title>
        <authorList>
            <person name="Miyauchi S."/>
            <person name="Kiss E."/>
            <person name="Kuo A."/>
            <person name="Drula E."/>
            <person name="Kohler A."/>
            <person name="Sanchez-Garcia M."/>
            <person name="Morin E."/>
            <person name="Andreopoulos B."/>
            <person name="Barry K.W."/>
            <person name="Bonito G."/>
            <person name="Buee M."/>
            <person name="Carver A."/>
            <person name="Chen C."/>
            <person name="Cichocki N."/>
            <person name="Clum A."/>
            <person name="Culley D."/>
            <person name="Crous P.W."/>
            <person name="Fauchery L."/>
            <person name="Girlanda M."/>
            <person name="Hayes R.D."/>
            <person name="Keri Z."/>
            <person name="LaButti K."/>
            <person name="Lipzen A."/>
            <person name="Lombard V."/>
            <person name="Magnuson J."/>
            <person name="Maillard F."/>
            <person name="Murat C."/>
            <person name="Nolan M."/>
            <person name="Ohm R.A."/>
            <person name="Pangilinan J."/>
            <person name="Pereira M.F."/>
            <person name="Perotto S."/>
            <person name="Peter M."/>
            <person name="Pfister S."/>
            <person name="Riley R."/>
            <person name="Sitrit Y."/>
            <person name="Stielow J.B."/>
            <person name="Szollosi G."/>
            <person name="Zifcakova L."/>
            <person name="Stursova M."/>
            <person name="Spatafora J.W."/>
            <person name="Tedersoo L."/>
            <person name="Vaario L.M."/>
            <person name="Yamada A."/>
            <person name="Yan M."/>
            <person name="Wang P."/>
            <person name="Xu J."/>
            <person name="Bruns T."/>
            <person name="Baldrian P."/>
            <person name="Vilgalys R."/>
            <person name="Dunand C."/>
            <person name="Henrissat B."/>
            <person name="Grigoriev I.V."/>
            <person name="Hibbett D."/>
            <person name="Nagy L.G."/>
            <person name="Martin F.M."/>
        </authorList>
    </citation>
    <scope>NUCLEOTIDE SEQUENCE</scope>
    <source>
        <strain evidence="4">UP504</strain>
    </source>
</reference>
<dbReference type="GO" id="GO:0071788">
    <property type="term" value="P:endoplasmic reticulum tubular network maintenance"/>
    <property type="evidence" value="ECO:0007669"/>
    <property type="project" value="UniProtKB-UniRule"/>
</dbReference>
<comment type="domain">
    <text evidence="1">The C4-type zinc finger motif is necessary both for its ER three-way tubular junction localization and formation.</text>
</comment>
<dbReference type="InterPro" id="IPR019273">
    <property type="entry name" value="Lunapark_Znf"/>
</dbReference>
<keyword evidence="1" id="KW-0472">Membrane</keyword>
<comment type="caution">
    <text evidence="4">The sequence shown here is derived from an EMBL/GenBank/DDBJ whole genome shotgun (WGS) entry which is preliminary data.</text>
</comment>
<dbReference type="GO" id="GO:1903373">
    <property type="term" value="P:positive regulation of endoplasmic reticulum tubular network organization"/>
    <property type="evidence" value="ECO:0007669"/>
    <property type="project" value="UniProtKB-UniRule"/>
</dbReference>
<dbReference type="GO" id="GO:0008270">
    <property type="term" value="F:zinc ion binding"/>
    <property type="evidence" value="ECO:0007669"/>
    <property type="project" value="UniProtKB-KW"/>
</dbReference>
<evidence type="ECO:0000313" key="4">
    <source>
        <dbReference type="EMBL" id="KAF9511921.1"/>
    </source>
</evidence>
<organism evidence="4 5">
    <name type="scientific">Hydnum rufescens UP504</name>
    <dbReference type="NCBI Taxonomy" id="1448309"/>
    <lineage>
        <taxon>Eukaryota</taxon>
        <taxon>Fungi</taxon>
        <taxon>Dikarya</taxon>
        <taxon>Basidiomycota</taxon>
        <taxon>Agaricomycotina</taxon>
        <taxon>Agaricomycetes</taxon>
        <taxon>Cantharellales</taxon>
        <taxon>Hydnaceae</taxon>
        <taxon>Hydnum</taxon>
    </lineage>
</organism>
<dbReference type="AlphaFoldDB" id="A0A9P6AW60"/>
<comment type="function">
    <text evidence="1">Plays a role in determining ER morphology.</text>
</comment>
<comment type="subcellular location">
    <subcellularLocation>
        <location evidence="1">Endoplasmic reticulum membrane</location>
        <topology evidence="1">Multi-pass membrane protein</topology>
    </subcellularLocation>
</comment>
<evidence type="ECO:0000313" key="5">
    <source>
        <dbReference type="Proteomes" id="UP000886523"/>
    </source>
</evidence>
<feature type="compositionally biased region" description="Polar residues" evidence="2">
    <location>
        <begin position="352"/>
        <end position="361"/>
    </location>
</feature>
<feature type="transmembrane region" description="Helical" evidence="1">
    <location>
        <begin position="44"/>
        <end position="64"/>
    </location>
</feature>
<feature type="region of interest" description="Disordered" evidence="2">
    <location>
        <begin position="290"/>
        <end position="361"/>
    </location>
</feature>
<dbReference type="PANTHER" id="PTHR22166:SF12">
    <property type="entry name" value="ENDOPLASMIC RETICULUM JUNCTION FORMATION PROTEIN LUNAPARK"/>
    <property type="match status" value="1"/>
</dbReference>
<dbReference type="Pfam" id="PF10058">
    <property type="entry name" value="Zn_ribbon_10"/>
    <property type="match status" value="1"/>
</dbReference>
<dbReference type="InterPro" id="IPR040115">
    <property type="entry name" value="Lnp"/>
</dbReference>